<evidence type="ECO:0000256" key="10">
    <source>
        <dbReference type="ARBA" id="ARBA00023319"/>
    </source>
</evidence>
<name>A0A9D3BQA6_NOTFU</name>
<feature type="compositionally biased region" description="Polar residues" evidence="11">
    <location>
        <begin position="1305"/>
        <end position="1317"/>
    </location>
</feature>
<dbReference type="InterPro" id="IPR032675">
    <property type="entry name" value="LRR_dom_sf"/>
</dbReference>
<dbReference type="FunFam" id="2.60.40.10:FF:001377">
    <property type="entry name" value="Matrix remodeling associated 5"/>
    <property type="match status" value="1"/>
</dbReference>
<dbReference type="InterPro" id="IPR003591">
    <property type="entry name" value="Leu-rich_rpt_typical-subtyp"/>
</dbReference>
<feature type="region of interest" description="Disordered" evidence="11">
    <location>
        <begin position="659"/>
        <end position="765"/>
    </location>
</feature>
<evidence type="ECO:0000256" key="8">
    <source>
        <dbReference type="ARBA" id="ARBA00023157"/>
    </source>
</evidence>
<dbReference type="FunFam" id="2.60.40.10:FF:000076">
    <property type="entry name" value="Leucine-rich repeat and Ig domain-containing 4"/>
    <property type="match status" value="3"/>
</dbReference>
<feature type="compositionally biased region" description="Low complexity" evidence="11">
    <location>
        <begin position="1380"/>
        <end position="1391"/>
    </location>
</feature>
<organism evidence="14 15">
    <name type="scientific">Nothobranchius furzeri</name>
    <name type="common">Turquoise killifish</name>
    <dbReference type="NCBI Taxonomy" id="105023"/>
    <lineage>
        <taxon>Eukaryota</taxon>
        <taxon>Metazoa</taxon>
        <taxon>Chordata</taxon>
        <taxon>Craniata</taxon>
        <taxon>Vertebrata</taxon>
        <taxon>Euteleostomi</taxon>
        <taxon>Actinopterygii</taxon>
        <taxon>Neopterygii</taxon>
        <taxon>Teleostei</taxon>
        <taxon>Neoteleostei</taxon>
        <taxon>Acanthomorphata</taxon>
        <taxon>Ovalentaria</taxon>
        <taxon>Atherinomorphae</taxon>
        <taxon>Cyprinodontiformes</taxon>
        <taxon>Nothobranchiidae</taxon>
        <taxon>Nothobranchius</taxon>
    </lineage>
</organism>
<dbReference type="PROSITE" id="PS50835">
    <property type="entry name" value="IG_LIKE"/>
    <property type="match status" value="11"/>
</dbReference>
<feature type="domain" description="Ig-like" evidence="13">
    <location>
        <begin position="1821"/>
        <end position="1918"/>
    </location>
</feature>
<dbReference type="InterPro" id="IPR003598">
    <property type="entry name" value="Ig_sub2"/>
</dbReference>
<dbReference type="Pfam" id="PF13927">
    <property type="entry name" value="Ig_3"/>
    <property type="match status" value="5"/>
</dbReference>
<gene>
    <name evidence="14" type="ORF">G4P62_013820</name>
</gene>
<feature type="compositionally biased region" description="Basic residues" evidence="11">
    <location>
        <begin position="970"/>
        <end position="980"/>
    </location>
</feature>
<dbReference type="EMBL" id="JAAVVJ010000009">
    <property type="protein sequence ID" value="KAF7216025.1"/>
    <property type="molecule type" value="Genomic_DNA"/>
</dbReference>
<feature type="domain" description="Ig-like" evidence="13">
    <location>
        <begin position="2505"/>
        <end position="2596"/>
    </location>
</feature>
<dbReference type="InterPro" id="IPR036179">
    <property type="entry name" value="Ig-like_dom_sf"/>
</dbReference>
<feature type="compositionally biased region" description="Polar residues" evidence="11">
    <location>
        <begin position="676"/>
        <end position="685"/>
    </location>
</feature>
<feature type="region of interest" description="Disordered" evidence="11">
    <location>
        <begin position="943"/>
        <end position="980"/>
    </location>
</feature>
<reference evidence="14" key="1">
    <citation type="submission" date="2020-03" db="EMBL/GenBank/DDBJ databases">
        <title>Intra-Species Differences in Population Size shape Life History and Genome Evolution.</title>
        <authorList>
            <person name="Willemsen D."/>
            <person name="Cui R."/>
            <person name="Valenzano D.R."/>
        </authorList>
    </citation>
    <scope>NUCLEOTIDE SEQUENCE</scope>
    <source>
        <strain evidence="14">GRZ</strain>
        <tissue evidence="14">Whole</tissue>
    </source>
</reference>
<dbReference type="Pfam" id="PF07679">
    <property type="entry name" value="I-set"/>
    <property type="match status" value="5"/>
</dbReference>
<dbReference type="SUPFAM" id="SSF48726">
    <property type="entry name" value="Immunoglobulin"/>
    <property type="match status" value="11"/>
</dbReference>
<feature type="region of interest" description="Disordered" evidence="11">
    <location>
        <begin position="1704"/>
        <end position="1758"/>
    </location>
</feature>
<feature type="region of interest" description="Disordered" evidence="11">
    <location>
        <begin position="1272"/>
        <end position="1317"/>
    </location>
</feature>
<dbReference type="OrthoDB" id="676979at2759"/>
<proteinExistence type="predicted"/>
<evidence type="ECO:0000313" key="14">
    <source>
        <dbReference type="EMBL" id="KAF7216025.1"/>
    </source>
</evidence>
<keyword evidence="4 12" id="KW-0732">Signal</keyword>
<sequence>MCRTVFAAAVLLPLLVLTLEVSRGQFCPRSCNCYQANEVHCTFRSLITIPPGLPAHTRRINLGFNSIKRLQEKSLAGLKRVELLMLHSNELPHLPDAVFRDMKSLQILKLSYNKLREISSSATFTGLTSLLRLYLDHNLLQHIHPRALLQLPSLRLLRLQGNRLHQLHPHALCTLSLLNTYYFSTLRHLDLSNNSLTTLTQESVVTAPLLETLNLQANPWSCDCRMNWFLSWSLAHPGLMKCPGGPQCPVCASPISLQGQGLLDQMALKCTPPIIDLPQKENLLDTDLSETQSTEAFREPLGSVSLGLSDQQGNSIDLTCNITHSTDSQDITPPPDLSWTSSSPLHLALSLSLECPIKAENYEKLWRILAYYSETAARFEREIMLSKAPSLAYRYRQVQETDGYYHTGVKASVKARPRWLLQSAISLQLNRAQSSGHKVQLIYSTRVSAQPDPTSHLSTSSSASHQWVMISINRTTAALAVVAGRKIELTCPLLSSGKPSVYWILPDGSKLNSPSSNLNGRLQASALDLLIQKALLSDAGIYYCVARAGKDVDVLPLRLAVEDSSALHSAEISGPPVTGEVGELVTLSCKMSGSPQPSVNWILPDGNVVRQGLAVSGELAVDLNGTLSLRKSSLRDAGYYRCIAVNQYGSDSQSFPLIINPPHISSRDTSFPRGPQSASGRSTKIQAPLFHQINEGSGDEEGQKQEKVSINKIRLSIPRPNRRDPVGKPQRRGHVKEGPSRRGGRPVSPTEQRRNQFQNRHRIATNKLRMDPKSWAEILEKIRQKAANATHIHSISRVNTTAESIQEENDKGTKGHGEGDEMSRGRAEGTGIEAETEGSSVDEAILREDQSQPIQPVHGDIQTIAWARINAETENGAETTETFINSTSETKTIVQKENESIQTTTANPVNQKELVTSNSFSGTNLIVSELNKVLEQGLNLNPAITRPQNPKRGVLPNLLPSSRPHSPWNARRKIGQRKRIKRPRIQPVTSPQPLPEPVTPISTTDMISTSLPEPAASHPAGLLTTCDHIKNAANNVALNALPTPFSSSHHISTSNFILPSLPPSPAHTDIMSHSGKIPHSQDSAFNSTSAPTHPDIVISEPLVPGTHSKAFTHGAHTHTERQTTLNNHVEILPSGEALEMNELDESHFSRTHSFIASVIPSVPSATSTVQTIITMPSTGPERAGYAGSTGSTSTTSEDTNSTTKTSAIHPAISPSTTIVIPVSSTTQQTSTTSTFTSTTTTTSNFPPNTTSARTSTTTVIPVIDIFSNTKDLHTSTSRDPISAVSRSEETPNSTTTKMVSTKTSPATTKQPKAGNVWNTTSETGIAITKMPSKWMPVTGQVDPRERVLPGTPNKNLTSNDWKRNGFNFIPDSHSRRFQQPPSSSLPAPRAPTVRSRPRIVVPHSRTVSFPANGSAMLTCDAHGDPKPSITWTTVATGAVMSIHSRAQRFEVLPNGTLVIQNVQLQDRGTYVCSATSYLGSDRLLTTLDVWTRPPRMRLASYREVTVHQGGDIHLECQAEGVPTPLLSWVLPDRSSLTSSSNFSSRVTVDTNGTLQIPVTLPSDRGLYRCVASNSAGAASSTVRVHVSSLPPVVQQPREEHLLFSPGRPAYAHCSARGAPPPSLRWRIPDGTQVRPSQFLHGNLFVLPNGTLHILKVGPQDAGSYECTASNTVGTSKRTVKVEIKERAELEKDKEAGIEDVKYKKTPNSSFFNTNRTRVIPSQPTDPPTKIPLVYPSDRSRNLSISPSSSNPSSNFSPEISKTVKTSHFADIKKTHPPTVFSQPAVPAYNTKVSPRINNTRVTSPPADRKASSVLQPLPVSPFTKARIVSTSPSPSTVNYGEILKLYCSVTGNPTPIVIWRTPNRKLVDMHYSFDQRLKVYQNGTLLIQAVTEKDGGEYLCITRNKVADDFRLLRVDVATRPAKIEPKQPPNHTVSLGKPLKMDCQASGLPHPAVRWSLPDGTMVNGVLQEEENRERPRQLTLFDNGTLLVPAVGMGEEGEYMCYAENQAGLDTMKVKVKVLRTSPPTFIDETSLNVIKLRQGASAMIPCQSRGDPAPTVMWFSPARRVIPQRLGSGYYSERIVVVSDGTLKVRLVQNTDAGNYTCQASNSAGTRNKVVTLEVETSAHGLNEKAGGGRSWNTNSEHVGSHDSQSGDNTVNRGVLRHGVTSELGSRDSYSDTNGRMGNVVPNTGVNFAVGSSNPALTRYRQNGFKSPQGGFTTQLGNTGIAAGVGGAQSANNKAESIEIGRNEPTSVRRSNSLGHNRNTDTRNSEQNPGTNNNEVATVRTSNQANNSRHISTLGGVSGNVQSLRSGLSKSGAGLNTIRGLSYSRSGNLGGTSDSKGNRGGISGGSAAALGVVTTIKQQALKDQTVLLPCPSQGSPSPRLSWLLPGNGMLPAPYYGSRLTVHRNGSLELRGVRMSDSGTLVCVVKSERGDMLIRVELQVSERQADARFPQREVTEKRSQQEDVKNPPQSLIPRSVAQLLHQQRIQSSPGVARPVTSSPSASESKVSNSMASLVSTINGETFRLPCPASTTEGSLFWTLPSGRILSRGESGDSGRYTVHEDGTLVIKQASVFDRGTYSCKFSSHDSASVSVLTVPVIVIAYPPRITAGPSPVTYTSQGVAVELPCLTIATPRATVTWEAPDLTQLRVMGQPRIYGNRYLSPQGSLVIQNPTHRDTGFYRCTAKNVIGVDSKATYLHVI</sequence>
<feature type="domain" description="Ig-like" evidence="13">
    <location>
        <begin position="556"/>
        <end position="660"/>
    </location>
</feature>
<feature type="domain" description="Ig-like" evidence="13">
    <location>
        <begin position="1590"/>
        <end position="1682"/>
    </location>
</feature>
<keyword evidence="8" id="KW-1015">Disulfide bond</keyword>
<dbReference type="SMART" id="SM00369">
    <property type="entry name" value="LRR_TYP"/>
    <property type="match status" value="5"/>
</dbReference>
<feature type="region of interest" description="Disordered" evidence="11">
    <location>
        <begin position="2489"/>
        <end position="2514"/>
    </location>
</feature>
<feature type="region of interest" description="Disordered" evidence="11">
    <location>
        <begin position="1343"/>
        <end position="1394"/>
    </location>
</feature>
<evidence type="ECO:0000256" key="6">
    <source>
        <dbReference type="ARBA" id="ARBA00022989"/>
    </source>
</evidence>
<evidence type="ECO:0000256" key="7">
    <source>
        <dbReference type="ARBA" id="ARBA00023136"/>
    </source>
</evidence>
<feature type="region of interest" description="Disordered" evidence="11">
    <location>
        <begin position="1176"/>
        <end position="1208"/>
    </location>
</feature>
<dbReference type="PROSITE" id="PS51450">
    <property type="entry name" value="LRR"/>
    <property type="match status" value="2"/>
</dbReference>
<accession>A0A9D3BQA6</accession>
<feature type="compositionally biased region" description="Polar residues" evidence="11">
    <location>
        <begin position="793"/>
        <end position="804"/>
    </location>
</feature>
<evidence type="ECO:0000256" key="2">
    <source>
        <dbReference type="ARBA" id="ARBA00022614"/>
    </source>
</evidence>
<evidence type="ECO:0000256" key="3">
    <source>
        <dbReference type="ARBA" id="ARBA00022692"/>
    </source>
</evidence>
<evidence type="ECO:0000256" key="9">
    <source>
        <dbReference type="ARBA" id="ARBA00023180"/>
    </source>
</evidence>
<dbReference type="Gene3D" id="3.80.10.10">
    <property type="entry name" value="Ribonuclease Inhibitor"/>
    <property type="match status" value="2"/>
</dbReference>
<feature type="region of interest" description="Disordered" evidence="11">
    <location>
        <begin position="2322"/>
        <end position="2347"/>
    </location>
</feature>
<dbReference type="Proteomes" id="UP000822369">
    <property type="component" value="Chromosome 9"/>
</dbReference>
<dbReference type="SMART" id="SM00406">
    <property type="entry name" value="IGv"/>
    <property type="match status" value="8"/>
</dbReference>
<dbReference type="Gene3D" id="2.60.40.10">
    <property type="entry name" value="Immunoglobulins"/>
    <property type="match status" value="11"/>
</dbReference>
<feature type="region of interest" description="Disordered" evidence="11">
    <location>
        <begin position="2126"/>
        <end position="2160"/>
    </location>
</feature>
<dbReference type="InterPro" id="IPR013783">
    <property type="entry name" value="Ig-like_fold"/>
</dbReference>
<feature type="compositionally biased region" description="Polar residues" evidence="11">
    <location>
        <begin position="2251"/>
        <end position="2264"/>
    </location>
</feature>
<feature type="domain" description="Ig-like" evidence="13">
    <location>
        <begin position="1494"/>
        <end position="1585"/>
    </location>
</feature>
<feature type="region of interest" description="Disordered" evidence="11">
    <location>
        <begin position="2453"/>
        <end position="2476"/>
    </location>
</feature>
<protein>
    <submittedName>
        <fullName evidence="14">Matrix-remodeling-associated protein 5-like</fullName>
    </submittedName>
</protein>
<keyword evidence="3" id="KW-0812">Transmembrane</keyword>
<evidence type="ECO:0000256" key="4">
    <source>
        <dbReference type="ARBA" id="ARBA00022729"/>
    </source>
</evidence>
<dbReference type="Pfam" id="PF13855">
    <property type="entry name" value="LRR_8"/>
    <property type="match status" value="2"/>
</dbReference>
<keyword evidence="5" id="KW-0677">Repeat</keyword>
<feature type="compositionally biased region" description="Basic and acidic residues" evidence="11">
    <location>
        <begin position="808"/>
        <end position="827"/>
    </location>
</feature>
<dbReference type="CDD" id="cd00096">
    <property type="entry name" value="Ig"/>
    <property type="match status" value="1"/>
</dbReference>
<feature type="domain" description="Ig-like" evidence="13">
    <location>
        <begin position="1397"/>
        <end position="1485"/>
    </location>
</feature>
<feature type="domain" description="Ig-like" evidence="13">
    <location>
        <begin position="2609"/>
        <end position="2702"/>
    </location>
</feature>
<dbReference type="InterPro" id="IPR050467">
    <property type="entry name" value="LRFN"/>
</dbReference>
<evidence type="ECO:0000256" key="1">
    <source>
        <dbReference type="ARBA" id="ARBA00004167"/>
    </source>
</evidence>
<feature type="region of interest" description="Disordered" evidence="11">
    <location>
        <begin position="2234"/>
        <end position="2282"/>
    </location>
</feature>
<feature type="compositionally biased region" description="Low complexity" evidence="11">
    <location>
        <begin position="1293"/>
        <end position="1304"/>
    </location>
</feature>
<dbReference type="OMA" id="CNITHSS"/>
<evidence type="ECO:0000256" key="12">
    <source>
        <dbReference type="SAM" id="SignalP"/>
    </source>
</evidence>
<dbReference type="SMART" id="SM00082">
    <property type="entry name" value="LRRCT"/>
    <property type="match status" value="1"/>
</dbReference>
<dbReference type="GO" id="GO:0016020">
    <property type="term" value="C:membrane"/>
    <property type="evidence" value="ECO:0007669"/>
    <property type="project" value="UniProtKB-SubCell"/>
</dbReference>
<feature type="region of interest" description="Disordered" evidence="11">
    <location>
        <begin position="793"/>
        <end position="841"/>
    </location>
</feature>
<feature type="compositionally biased region" description="Polar residues" evidence="11">
    <location>
        <begin position="2272"/>
        <end position="2282"/>
    </location>
</feature>
<dbReference type="InterPro" id="IPR003599">
    <property type="entry name" value="Ig_sub"/>
</dbReference>
<feature type="compositionally biased region" description="Polar residues" evidence="11">
    <location>
        <begin position="2330"/>
        <end position="2341"/>
    </location>
</feature>
<dbReference type="InterPro" id="IPR000372">
    <property type="entry name" value="LRRNT"/>
</dbReference>
<feature type="compositionally biased region" description="Polar residues" evidence="11">
    <location>
        <begin position="2138"/>
        <end position="2159"/>
    </location>
</feature>
<dbReference type="SMART" id="SM00409">
    <property type="entry name" value="IG"/>
    <property type="match status" value="11"/>
</dbReference>
<keyword evidence="9" id="KW-0325">Glycoprotein</keyword>
<dbReference type="SMART" id="SM00013">
    <property type="entry name" value="LRRNT"/>
    <property type="match status" value="1"/>
</dbReference>
<feature type="compositionally biased region" description="Basic and acidic residues" evidence="11">
    <location>
        <begin position="2453"/>
        <end position="2471"/>
    </location>
</feature>
<dbReference type="SMART" id="SM00408">
    <property type="entry name" value="IGc2"/>
    <property type="match status" value="11"/>
</dbReference>
<feature type="domain" description="Ig-like" evidence="13">
    <location>
        <begin position="1921"/>
        <end position="2019"/>
    </location>
</feature>
<feature type="region of interest" description="Disordered" evidence="11">
    <location>
        <begin position="2167"/>
        <end position="2186"/>
    </location>
</feature>
<dbReference type="InterPro" id="IPR013106">
    <property type="entry name" value="Ig_V-set"/>
</dbReference>
<feature type="chain" id="PRO_5039195938" evidence="12">
    <location>
        <begin position="25"/>
        <end position="2704"/>
    </location>
</feature>
<evidence type="ECO:0000256" key="5">
    <source>
        <dbReference type="ARBA" id="ARBA00022737"/>
    </source>
</evidence>
<comment type="caution">
    <text evidence="14">The sequence shown here is derived from an EMBL/GenBank/DDBJ whole genome shotgun (WGS) entry which is preliminary data.</text>
</comment>
<dbReference type="KEGG" id="nfu:107390140"/>
<feature type="signal peptide" evidence="12">
    <location>
        <begin position="1"/>
        <end position="24"/>
    </location>
</feature>
<feature type="domain" description="Ig-like" evidence="13">
    <location>
        <begin position="2371"/>
        <end position="2447"/>
    </location>
</feature>
<feature type="compositionally biased region" description="Low complexity" evidence="11">
    <location>
        <begin position="1741"/>
        <end position="1758"/>
    </location>
</feature>
<dbReference type="PANTHER" id="PTHR45842:SF25">
    <property type="entry name" value="CARBOXYPEPTIDASE N SUBUNIT 2-LIKE"/>
    <property type="match status" value="1"/>
</dbReference>
<evidence type="ECO:0000259" key="13">
    <source>
        <dbReference type="PROSITE" id="PS50835"/>
    </source>
</evidence>
<comment type="subcellular location">
    <subcellularLocation>
        <location evidence="1">Membrane</location>
        <topology evidence="1">Single-pass membrane protein</topology>
    </subcellularLocation>
</comment>
<dbReference type="InterPro" id="IPR000483">
    <property type="entry name" value="Cys-rich_flank_reg_C"/>
</dbReference>
<keyword evidence="10" id="KW-0393">Immunoglobulin domain</keyword>
<dbReference type="PANTHER" id="PTHR45842">
    <property type="entry name" value="SYNAPTIC ADHESION-LIKE MOLECULE SALM"/>
    <property type="match status" value="1"/>
</dbReference>
<dbReference type="InterPro" id="IPR007110">
    <property type="entry name" value="Ig-like_dom"/>
</dbReference>
<keyword evidence="2" id="KW-0433">Leucine-rich repeat</keyword>
<feature type="compositionally biased region" description="Low complexity" evidence="11">
    <location>
        <begin position="1188"/>
        <end position="1208"/>
    </location>
</feature>
<feature type="region of interest" description="Disordered" evidence="11">
    <location>
        <begin position="1230"/>
        <end position="1253"/>
    </location>
</feature>
<dbReference type="InterPro" id="IPR001611">
    <property type="entry name" value="Leu-rich_rpt"/>
</dbReference>
<keyword evidence="6" id="KW-1133">Transmembrane helix</keyword>
<feature type="domain" description="Ig-like" evidence="13">
    <location>
        <begin position="453"/>
        <end position="546"/>
    </location>
</feature>
<dbReference type="InterPro" id="IPR013098">
    <property type="entry name" value="Ig_I-set"/>
</dbReference>
<feature type="compositionally biased region" description="Polar residues" evidence="11">
    <location>
        <begin position="1705"/>
        <end position="1722"/>
    </location>
</feature>
<evidence type="ECO:0000313" key="15">
    <source>
        <dbReference type="Proteomes" id="UP000822369"/>
    </source>
</evidence>
<dbReference type="SUPFAM" id="SSF52058">
    <property type="entry name" value="L domain-like"/>
    <property type="match status" value="1"/>
</dbReference>
<keyword evidence="7" id="KW-0472">Membrane</keyword>
<feature type="domain" description="Ig-like" evidence="13">
    <location>
        <begin position="2026"/>
        <end position="2119"/>
    </location>
</feature>
<evidence type="ECO:0000256" key="11">
    <source>
        <dbReference type="SAM" id="MobiDB-lite"/>
    </source>
</evidence>
<dbReference type="FunFam" id="2.60.40.10:FF:000032">
    <property type="entry name" value="palladin isoform X1"/>
    <property type="match status" value="1"/>
</dbReference>